<organism evidence="2 3">
    <name type="scientific">Gillisia hiemivivida</name>
    <dbReference type="NCBI Taxonomy" id="291190"/>
    <lineage>
        <taxon>Bacteria</taxon>
        <taxon>Pseudomonadati</taxon>
        <taxon>Bacteroidota</taxon>
        <taxon>Flavobacteriia</taxon>
        <taxon>Flavobacteriales</taxon>
        <taxon>Flavobacteriaceae</taxon>
        <taxon>Gillisia</taxon>
    </lineage>
</organism>
<evidence type="ECO:0000313" key="2">
    <source>
        <dbReference type="EMBL" id="TXD95536.1"/>
    </source>
</evidence>
<dbReference type="AlphaFoldDB" id="A0A5C6ZZC0"/>
<name>A0A5C6ZZC0_9FLAO</name>
<reference evidence="2 3" key="1">
    <citation type="submission" date="2019-08" db="EMBL/GenBank/DDBJ databases">
        <title>Genome sequence of Gillisia hiemivivida IC154 (type strain).</title>
        <authorList>
            <person name="Bowman J.P."/>
        </authorList>
    </citation>
    <scope>NUCLEOTIDE SEQUENCE [LARGE SCALE GENOMIC DNA]</scope>
    <source>
        <strain evidence="2 3">IC154</strain>
    </source>
</reference>
<gene>
    <name evidence="2" type="ORF">ES724_00435</name>
</gene>
<dbReference type="EMBL" id="VORY01000001">
    <property type="protein sequence ID" value="TXD95536.1"/>
    <property type="molecule type" value="Genomic_DNA"/>
</dbReference>
<proteinExistence type="predicted"/>
<accession>A0A5C6ZZC0</accession>
<protein>
    <submittedName>
        <fullName evidence="2">PorT family protein</fullName>
    </submittedName>
</protein>
<keyword evidence="3" id="KW-1185">Reference proteome</keyword>
<dbReference type="OrthoDB" id="1143271at2"/>
<dbReference type="Pfam" id="PF13568">
    <property type="entry name" value="OMP_b-brl_2"/>
    <property type="match status" value="1"/>
</dbReference>
<evidence type="ECO:0000259" key="1">
    <source>
        <dbReference type="Pfam" id="PF13568"/>
    </source>
</evidence>
<dbReference type="InterPro" id="IPR025665">
    <property type="entry name" value="Beta-barrel_OMP_2"/>
</dbReference>
<dbReference type="RefSeq" id="WP_146928191.1">
    <property type="nucleotide sequence ID" value="NZ_CBCSHZ010000002.1"/>
</dbReference>
<comment type="caution">
    <text evidence="2">The sequence shown here is derived from an EMBL/GenBank/DDBJ whole genome shotgun (WGS) entry which is preliminary data.</text>
</comment>
<feature type="domain" description="Outer membrane protein beta-barrel" evidence="1">
    <location>
        <begin position="21"/>
        <end position="191"/>
    </location>
</feature>
<sequence length="225" mass="25428">MRYFYLFFFIIICSIFNPLAAQRRNSPGDSYNRLGAQAGLTYGRIDSDHFNTNKTTGFMGGLTTRANVYNNFLVVYGVNFYSMKTGIMGHPLSSNEFENIEFQTTGVQLNLFAGHKIIKEYLSIEAGPVLQINSKWEVDNQFKEYLIEDYSFTAQDLEEVSRVNLNLAASLSAGIADVKLWFQYQYGVSNFLKNLNEGDLQNKDSRAANLEGHLGMATAGVVYYF</sequence>
<evidence type="ECO:0000313" key="3">
    <source>
        <dbReference type="Proteomes" id="UP000321367"/>
    </source>
</evidence>
<dbReference type="Proteomes" id="UP000321367">
    <property type="component" value="Unassembled WGS sequence"/>
</dbReference>